<reference evidence="1 2" key="1">
    <citation type="journal article" date="2023" name="Science">
        <title>Complex scaffold remodeling in plant triterpene biosynthesis.</title>
        <authorList>
            <person name="De La Pena R."/>
            <person name="Hodgson H."/>
            <person name="Liu J.C."/>
            <person name="Stephenson M.J."/>
            <person name="Martin A.C."/>
            <person name="Owen C."/>
            <person name="Harkess A."/>
            <person name="Leebens-Mack J."/>
            <person name="Jimenez L.E."/>
            <person name="Osbourn A."/>
            <person name="Sattely E.S."/>
        </authorList>
    </citation>
    <scope>NUCLEOTIDE SEQUENCE [LARGE SCALE GENOMIC DNA]</scope>
    <source>
        <strain evidence="2">cv. JPN11</strain>
        <tissue evidence="1">Leaf</tissue>
    </source>
</reference>
<evidence type="ECO:0000313" key="2">
    <source>
        <dbReference type="Proteomes" id="UP001164539"/>
    </source>
</evidence>
<organism evidence="1 2">
    <name type="scientific">Melia azedarach</name>
    <name type="common">Chinaberry tree</name>
    <dbReference type="NCBI Taxonomy" id="155640"/>
    <lineage>
        <taxon>Eukaryota</taxon>
        <taxon>Viridiplantae</taxon>
        <taxon>Streptophyta</taxon>
        <taxon>Embryophyta</taxon>
        <taxon>Tracheophyta</taxon>
        <taxon>Spermatophyta</taxon>
        <taxon>Magnoliopsida</taxon>
        <taxon>eudicotyledons</taxon>
        <taxon>Gunneridae</taxon>
        <taxon>Pentapetalae</taxon>
        <taxon>rosids</taxon>
        <taxon>malvids</taxon>
        <taxon>Sapindales</taxon>
        <taxon>Meliaceae</taxon>
        <taxon>Melia</taxon>
    </lineage>
</organism>
<sequence length="447" mass="48550">MDVPSAELHTEIETDTCPLLMERPENINNNEHIINIPSTDASSSISSHDRTSNGLDSAQREDRSSGNARTPTTQPSTSSNGSNPRNVTFTRRGDARRRRSPLNSGLWISVELVLTLSQIVAAIVVLSASRHEHPRAPLFEWIVGYASGCVATLPLLYWRYRQTNLVSEPDSGQPRNSSSRINAPAAPFSISVPRTSEGEDHRAPVTSHRGGQTTGVMSARFKVLVEYFKMALDCFFAVWFVVGNVWIFGGHSSVSDAPNLYRLCIVFLAISCIGYAMPFILCATICCCLPCIVSVLGLREDLAQTRGATAESIDALPTYKFKLKKTRSSNDRDNSFGVGEGGVVAAGTEKERVISGEDAVCCICLAKYANNDELRELPCSHFFHKECVDKWLKINASCPLCKCEVGETVLGSISGASAGILGSISGANDSQRRGERRGNNGLISTVR</sequence>
<dbReference type="EMBL" id="CM051403">
    <property type="protein sequence ID" value="KAJ4707980.1"/>
    <property type="molecule type" value="Genomic_DNA"/>
</dbReference>
<keyword evidence="2" id="KW-1185">Reference proteome</keyword>
<comment type="caution">
    <text evidence="1">The sequence shown here is derived from an EMBL/GenBank/DDBJ whole genome shotgun (WGS) entry which is preliminary data.</text>
</comment>
<name>A0ACC1X9R5_MELAZ</name>
<gene>
    <name evidence="1" type="ORF">OWV82_018011</name>
</gene>
<dbReference type="Proteomes" id="UP001164539">
    <property type="component" value="Chromosome 10"/>
</dbReference>
<evidence type="ECO:0000313" key="1">
    <source>
        <dbReference type="EMBL" id="KAJ4707980.1"/>
    </source>
</evidence>
<protein>
    <submittedName>
        <fullName evidence="1">E3 ubiquitin-protein ligase</fullName>
    </submittedName>
</protein>
<accession>A0ACC1X9R5</accession>
<proteinExistence type="predicted"/>